<dbReference type="EMBL" id="JACRIW010000023">
    <property type="protein sequence ID" value="MBI5168424.1"/>
    <property type="molecule type" value="Genomic_DNA"/>
</dbReference>
<evidence type="ECO:0000313" key="3">
    <source>
        <dbReference type="Proteomes" id="UP000696931"/>
    </source>
</evidence>
<name>A0A933S9Y0_UNCEI</name>
<feature type="chain" id="PRO_5037772147" evidence="1">
    <location>
        <begin position="26"/>
        <end position="249"/>
    </location>
</feature>
<comment type="caution">
    <text evidence="2">The sequence shown here is derived from an EMBL/GenBank/DDBJ whole genome shotgun (WGS) entry which is preliminary data.</text>
</comment>
<reference evidence="2" key="1">
    <citation type="submission" date="2020-07" db="EMBL/GenBank/DDBJ databases">
        <title>Huge and variable diversity of episymbiotic CPR bacteria and DPANN archaea in groundwater ecosystems.</title>
        <authorList>
            <person name="He C.Y."/>
            <person name="Keren R."/>
            <person name="Whittaker M."/>
            <person name="Farag I.F."/>
            <person name="Doudna J."/>
            <person name="Cate J.H.D."/>
            <person name="Banfield J.F."/>
        </authorList>
    </citation>
    <scope>NUCLEOTIDE SEQUENCE</scope>
    <source>
        <strain evidence="2">NC_groundwater_1813_Pr3_B-0.1um_71_17</strain>
    </source>
</reference>
<accession>A0A933S9Y0</accession>
<evidence type="ECO:0000256" key="1">
    <source>
        <dbReference type="SAM" id="SignalP"/>
    </source>
</evidence>
<dbReference type="AlphaFoldDB" id="A0A933S9Y0"/>
<protein>
    <submittedName>
        <fullName evidence="2">Uncharacterized protein</fullName>
    </submittedName>
</protein>
<proteinExistence type="predicted"/>
<evidence type="ECO:0000313" key="2">
    <source>
        <dbReference type="EMBL" id="MBI5168424.1"/>
    </source>
</evidence>
<keyword evidence="1" id="KW-0732">Signal</keyword>
<dbReference type="Proteomes" id="UP000696931">
    <property type="component" value="Unassembled WGS sequence"/>
</dbReference>
<gene>
    <name evidence="2" type="ORF">HZA61_02950</name>
</gene>
<organism evidence="2 3">
    <name type="scientific">Eiseniibacteriota bacterium</name>
    <dbReference type="NCBI Taxonomy" id="2212470"/>
    <lineage>
        <taxon>Bacteria</taxon>
        <taxon>Candidatus Eiseniibacteriota</taxon>
    </lineage>
</organism>
<sequence length="249" mass="27131">MKRVFFAVALGALAMSLVISPPARAQIVGPHFAWDGCWNYGGVPMKTFACDTNAGTSIMVASFDPPAGITALTGVETVIDLMTTPTEIVPDWWSFKNTGACRRTALTASFEFPGRGQWDCSDYWAGRALGGVSLWAMGYAGRPFQVRCILLGAIPQQDARQVSPDTSYYGFRLIVDHTKTVGDSACAGCSQPMCAVITRFKLYQPVELGDWVFIGSGLETVYWQTDIPECPAYVPARRTTWGALKSLYP</sequence>
<feature type="signal peptide" evidence="1">
    <location>
        <begin position="1"/>
        <end position="25"/>
    </location>
</feature>